<evidence type="ECO:0000313" key="2">
    <source>
        <dbReference type="Proteomes" id="UP000245638"/>
    </source>
</evidence>
<organism evidence="1 2">
    <name type="scientific">Acidianus hospitalis</name>
    <dbReference type="NCBI Taxonomy" id="563177"/>
    <lineage>
        <taxon>Archaea</taxon>
        <taxon>Thermoproteota</taxon>
        <taxon>Thermoprotei</taxon>
        <taxon>Sulfolobales</taxon>
        <taxon>Sulfolobaceae</taxon>
        <taxon>Acidianus</taxon>
    </lineage>
</organism>
<dbReference type="AlphaFoldDB" id="A0A2T9X7C0"/>
<evidence type="ECO:0000313" key="1">
    <source>
        <dbReference type="EMBL" id="PVU75993.1"/>
    </source>
</evidence>
<sequence>MENLLLRDLVEYHMRLEELYNVQSLDEWELLMDEAIKNKDKVAILVLTDYLRWIPKDFSPKFPNVREYMQHVKYLIDNCKDLVEDWLNLHSCEELRESCNFNIEGKRSSFIPIDDKELIRYIAKGCGIFWLV</sequence>
<name>A0A2T9X7C0_9CREN</name>
<accession>A0A2T9X7C0</accession>
<reference evidence="1 2" key="1">
    <citation type="journal article" date="2015" name="Appl. Environ. Microbiol.">
        <title>Nanoarchaeota, Their Sulfolobales Host, and Nanoarchaeota Virus Distribution across Yellowstone National Park Hot Springs.</title>
        <authorList>
            <person name="Munson-McGee J.H."/>
            <person name="Field E.K."/>
            <person name="Bateson M."/>
            <person name="Rooney C."/>
            <person name="Stepanauskas R."/>
            <person name="Young M.J."/>
        </authorList>
    </citation>
    <scope>NUCLEOTIDE SEQUENCE [LARGE SCALE GENOMIC DNA]</scope>
    <source>
        <strain evidence="1">SCGC AC-742_N10</strain>
    </source>
</reference>
<protein>
    <submittedName>
        <fullName evidence="1">Uncharacterized protein</fullName>
    </submittedName>
</protein>
<gene>
    <name evidence="1" type="ORF">DDW13_04110</name>
</gene>
<comment type="caution">
    <text evidence="1">The sequence shown here is derived from an EMBL/GenBank/DDBJ whole genome shotgun (WGS) entry which is preliminary data.</text>
</comment>
<dbReference type="EMBL" id="QEFD01000127">
    <property type="protein sequence ID" value="PVU75993.1"/>
    <property type="molecule type" value="Genomic_DNA"/>
</dbReference>
<proteinExistence type="predicted"/>
<dbReference type="Proteomes" id="UP000245638">
    <property type="component" value="Unassembled WGS sequence"/>
</dbReference>